<feature type="transmembrane region" description="Helical" evidence="5">
    <location>
        <begin position="443"/>
        <end position="465"/>
    </location>
</feature>
<name>A0A9N9WT96_9DIPT</name>
<feature type="transmembrane region" description="Helical" evidence="5">
    <location>
        <begin position="471"/>
        <end position="493"/>
    </location>
</feature>
<dbReference type="Proteomes" id="UP001153620">
    <property type="component" value="Chromosome 2"/>
</dbReference>
<dbReference type="InterPro" id="IPR005828">
    <property type="entry name" value="MFS_sugar_transport-like"/>
</dbReference>
<accession>A0A9N9WT96</accession>
<feature type="transmembrane region" description="Helical" evidence="5">
    <location>
        <begin position="353"/>
        <end position="374"/>
    </location>
</feature>
<protein>
    <recommendedName>
        <fullName evidence="6">Major facilitator superfamily (MFS) profile domain-containing protein</fullName>
    </recommendedName>
</protein>
<feature type="transmembrane region" description="Helical" evidence="5">
    <location>
        <begin position="285"/>
        <end position="306"/>
    </location>
</feature>
<evidence type="ECO:0000256" key="2">
    <source>
        <dbReference type="ARBA" id="ARBA00022692"/>
    </source>
</evidence>
<reference evidence="7" key="2">
    <citation type="submission" date="2022-10" db="EMBL/GenBank/DDBJ databases">
        <authorList>
            <consortium name="ENA_rothamsted_submissions"/>
            <consortium name="culmorum"/>
            <person name="King R."/>
        </authorList>
    </citation>
    <scope>NUCLEOTIDE SEQUENCE</scope>
</reference>
<keyword evidence="3 5" id="KW-1133">Transmembrane helix</keyword>
<feature type="transmembrane region" description="Helical" evidence="5">
    <location>
        <begin position="188"/>
        <end position="207"/>
    </location>
</feature>
<evidence type="ECO:0000256" key="1">
    <source>
        <dbReference type="ARBA" id="ARBA00004141"/>
    </source>
</evidence>
<dbReference type="InterPro" id="IPR036259">
    <property type="entry name" value="MFS_trans_sf"/>
</dbReference>
<evidence type="ECO:0000256" key="3">
    <source>
        <dbReference type="ARBA" id="ARBA00022989"/>
    </source>
</evidence>
<dbReference type="FunFam" id="1.20.1250.20:FF:000249">
    <property type="entry name" value="facilitated trehalose transporter Tret1"/>
    <property type="match status" value="1"/>
</dbReference>
<feature type="transmembrane region" description="Helical" evidence="5">
    <location>
        <begin position="162"/>
        <end position="182"/>
    </location>
</feature>
<keyword evidence="2 5" id="KW-0812">Transmembrane</keyword>
<dbReference type="OrthoDB" id="6612291at2759"/>
<gene>
    <name evidence="7" type="ORF">CHIRRI_LOCUS7276</name>
</gene>
<dbReference type="PANTHER" id="PTHR48021:SF32">
    <property type="entry name" value="FACILITATED TREHALOSE TRANSPORTER TRET1-2 HOMOLOG-LIKE PROTEIN"/>
    <property type="match status" value="1"/>
</dbReference>
<dbReference type="Pfam" id="PF00083">
    <property type="entry name" value="Sugar_tr"/>
    <property type="match status" value="1"/>
</dbReference>
<dbReference type="SUPFAM" id="SSF103473">
    <property type="entry name" value="MFS general substrate transporter"/>
    <property type="match status" value="1"/>
</dbReference>
<dbReference type="InterPro" id="IPR050549">
    <property type="entry name" value="MFS_Trehalose_Transporter"/>
</dbReference>
<reference evidence="7" key="1">
    <citation type="submission" date="2022-01" db="EMBL/GenBank/DDBJ databases">
        <authorList>
            <person name="King R."/>
        </authorList>
    </citation>
    <scope>NUCLEOTIDE SEQUENCE</scope>
</reference>
<evidence type="ECO:0000313" key="8">
    <source>
        <dbReference type="Proteomes" id="UP001153620"/>
    </source>
</evidence>
<dbReference type="EMBL" id="OU895878">
    <property type="protein sequence ID" value="CAG9804386.1"/>
    <property type="molecule type" value="Genomic_DNA"/>
</dbReference>
<feature type="transmembrane region" description="Helical" evidence="5">
    <location>
        <begin position="30"/>
        <end position="53"/>
    </location>
</feature>
<keyword evidence="4 5" id="KW-0472">Membrane</keyword>
<evidence type="ECO:0000313" key="7">
    <source>
        <dbReference type="EMBL" id="CAG9804386.1"/>
    </source>
</evidence>
<keyword evidence="8" id="KW-1185">Reference proteome</keyword>
<feature type="domain" description="Major facilitator superfamily (MFS) profile" evidence="6">
    <location>
        <begin position="30"/>
        <end position="497"/>
    </location>
</feature>
<evidence type="ECO:0000256" key="4">
    <source>
        <dbReference type="ARBA" id="ARBA00023136"/>
    </source>
</evidence>
<dbReference type="PROSITE" id="PS50850">
    <property type="entry name" value="MFS"/>
    <property type="match status" value="1"/>
</dbReference>
<evidence type="ECO:0000256" key="5">
    <source>
        <dbReference type="SAM" id="Phobius"/>
    </source>
</evidence>
<feature type="transmembrane region" description="Helical" evidence="5">
    <location>
        <begin position="406"/>
        <end position="431"/>
    </location>
</feature>
<sequence>MEPDERQLFNNETPSNKDDRISKKVKMIDLLPQLAASCLMYSLVIQAGINMSFASVLISQLGDGNEIKMDTKTASIIGSIWSISLPFGAISSGFLMDKFGRRKIGMFLCVPFFLAWILVSVSQSLTQIYLARILAGICCGLTAVSVVYSAEISYKTFRSSLLCMNSVWVSFGIFSTYLLNYFHLNWRFIGWIYAIVSLSSMILILIVPESPHWILYFNSKSSDEQKYSQLKSCVAWIYRSPKIASVQYDELIQNYERHNEEQRTNQNEQQHWINGIKLPQVYKPLSILIILFLLQQLSGGYILIFYTINIFRNLGNEFLTTVDENLASLLLGTIRLIMAIIAAVLSQRCNRKTLLYASTIGMTLFAYMAAIKMWNSDHAGHSFFSKSSNTSQVVPLETEASNFGNYFLLTCILAYILFASLGILIIPWTCIAELYSIKYKASFGGLTVAIAYILMSAVLKIFPFMIDSLDIYVIFFIFGTSSLLCCIFVYYFLPETHRKTFSEIENYFIGRNQ</sequence>
<dbReference type="InterPro" id="IPR020846">
    <property type="entry name" value="MFS_dom"/>
</dbReference>
<dbReference type="GO" id="GO:0016020">
    <property type="term" value="C:membrane"/>
    <property type="evidence" value="ECO:0007669"/>
    <property type="project" value="UniProtKB-SubCell"/>
</dbReference>
<organism evidence="7 8">
    <name type="scientific">Chironomus riparius</name>
    <dbReference type="NCBI Taxonomy" id="315576"/>
    <lineage>
        <taxon>Eukaryota</taxon>
        <taxon>Metazoa</taxon>
        <taxon>Ecdysozoa</taxon>
        <taxon>Arthropoda</taxon>
        <taxon>Hexapoda</taxon>
        <taxon>Insecta</taxon>
        <taxon>Pterygota</taxon>
        <taxon>Neoptera</taxon>
        <taxon>Endopterygota</taxon>
        <taxon>Diptera</taxon>
        <taxon>Nematocera</taxon>
        <taxon>Chironomoidea</taxon>
        <taxon>Chironomidae</taxon>
        <taxon>Chironominae</taxon>
        <taxon>Chironomus</taxon>
    </lineage>
</organism>
<comment type="subcellular location">
    <subcellularLocation>
        <location evidence="1">Membrane</location>
        <topology evidence="1">Multi-pass membrane protein</topology>
    </subcellularLocation>
</comment>
<proteinExistence type="predicted"/>
<feature type="transmembrane region" description="Helical" evidence="5">
    <location>
        <begin position="326"/>
        <end position="346"/>
    </location>
</feature>
<evidence type="ECO:0000259" key="6">
    <source>
        <dbReference type="PROSITE" id="PS50850"/>
    </source>
</evidence>
<dbReference type="Gene3D" id="1.20.1250.20">
    <property type="entry name" value="MFS general substrate transporter like domains"/>
    <property type="match status" value="1"/>
</dbReference>
<feature type="transmembrane region" description="Helical" evidence="5">
    <location>
        <begin position="73"/>
        <end position="95"/>
    </location>
</feature>
<dbReference type="GO" id="GO:0022857">
    <property type="term" value="F:transmembrane transporter activity"/>
    <property type="evidence" value="ECO:0007669"/>
    <property type="project" value="InterPro"/>
</dbReference>
<dbReference type="PANTHER" id="PTHR48021">
    <property type="match status" value="1"/>
</dbReference>
<feature type="transmembrane region" description="Helical" evidence="5">
    <location>
        <begin position="129"/>
        <end position="150"/>
    </location>
</feature>
<dbReference type="AlphaFoldDB" id="A0A9N9WT96"/>
<feature type="transmembrane region" description="Helical" evidence="5">
    <location>
        <begin position="104"/>
        <end position="123"/>
    </location>
</feature>